<evidence type="ECO:0000313" key="2">
    <source>
        <dbReference type="EMBL" id="KAG0668737.1"/>
    </source>
</evidence>
<sequence>RRIAKSLSDGIFFEDTNIEPEQEGLLDLGAHTIGLATPFDHIKAPITALLGGYDGESFTTILFKRSPNSLSMIIDFLYCFALIKRNVLLIRQYNAFTVRENNKLLFGNLDMEGIEVDDFNNEEQGDEEQDIEEAGDPTENDENLEDVIRIRDINGFRHSLSACTLYQLSSKFKKEVPFNEDEMTGIFNSILAIDSDNQPADEKQCEGESNGLTPEFGPEEQVGVRDIADCVFWCPNIKDSAIAQEFVLVMFRDVTSLKMKNDDFQQFTTNAVAPFHGWIRSLKEYMVSLVSQLSMMQLCALQRLSDENVNYHEQYCKHGNVLISLNNGLALSLKVETIGDTITVRYDPDTNCDLTLMFNAYMKILNRRELFVLSDWHILIL</sequence>
<reference evidence="2 3" key="1">
    <citation type="submission" date="2020-11" db="EMBL/GenBank/DDBJ databases">
        <title>Kefir isolates.</title>
        <authorList>
            <person name="Marcisauskas S."/>
            <person name="Kim Y."/>
            <person name="Blasche S."/>
        </authorList>
    </citation>
    <scope>NUCLEOTIDE SEQUENCE [LARGE SCALE GENOMIC DNA]</scope>
    <source>
        <strain evidence="2 3">OG2</strain>
    </source>
</reference>
<feature type="region of interest" description="Disordered" evidence="1">
    <location>
        <begin position="199"/>
        <end position="218"/>
    </location>
</feature>
<comment type="caution">
    <text evidence="2">The sequence shown here is derived from an EMBL/GenBank/DDBJ whole genome shotgun (WGS) entry which is preliminary data.</text>
</comment>
<keyword evidence="3" id="KW-1185">Reference proteome</keyword>
<evidence type="ECO:0000313" key="3">
    <source>
        <dbReference type="Proteomes" id="UP000750334"/>
    </source>
</evidence>
<feature type="non-terminal residue" evidence="2">
    <location>
        <position position="381"/>
    </location>
</feature>
<organism evidence="2 3">
    <name type="scientific">Maudiozyma exigua</name>
    <name type="common">Yeast</name>
    <name type="synonym">Kazachstania exigua</name>
    <dbReference type="NCBI Taxonomy" id="34358"/>
    <lineage>
        <taxon>Eukaryota</taxon>
        <taxon>Fungi</taxon>
        <taxon>Dikarya</taxon>
        <taxon>Ascomycota</taxon>
        <taxon>Saccharomycotina</taxon>
        <taxon>Saccharomycetes</taxon>
        <taxon>Saccharomycetales</taxon>
        <taxon>Saccharomycetaceae</taxon>
        <taxon>Maudiozyma</taxon>
    </lineage>
</organism>
<protein>
    <submittedName>
        <fullName evidence="2">Uncharacterized protein</fullName>
    </submittedName>
</protein>
<dbReference type="EMBL" id="PUHR01000059">
    <property type="protein sequence ID" value="KAG0668737.1"/>
    <property type="molecule type" value="Genomic_DNA"/>
</dbReference>
<gene>
    <name evidence="2" type="ORF">C6P45_004405</name>
</gene>
<feature type="region of interest" description="Disordered" evidence="1">
    <location>
        <begin position="120"/>
        <end position="142"/>
    </location>
</feature>
<dbReference type="AlphaFoldDB" id="A0A9P6WBV3"/>
<evidence type="ECO:0000256" key="1">
    <source>
        <dbReference type="SAM" id="MobiDB-lite"/>
    </source>
</evidence>
<dbReference type="Proteomes" id="UP000750334">
    <property type="component" value="Unassembled WGS sequence"/>
</dbReference>
<accession>A0A9P6WBV3</accession>
<name>A0A9P6WBV3_MAUEX</name>
<proteinExistence type="predicted"/>